<evidence type="ECO:0000259" key="4">
    <source>
        <dbReference type="PROSITE" id="PS51900"/>
    </source>
</evidence>
<organism evidence="5 6">
    <name type="scientific">Aliivibrio finisterrensis</name>
    <dbReference type="NCBI Taxonomy" id="511998"/>
    <lineage>
        <taxon>Bacteria</taxon>
        <taxon>Pseudomonadati</taxon>
        <taxon>Pseudomonadota</taxon>
        <taxon>Gammaproteobacteria</taxon>
        <taxon>Vibrionales</taxon>
        <taxon>Vibrionaceae</taxon>
        <taxon>Aliivibrio</taxon>
    </lineage>
</organism>
<evidence type="ECO:0000313" key="5">
    <source>
        <dbReference type="EMBL" id="KAB2822766.1"/>
    </source>
</evidence>
<dbReference type="InterPro" id="IPR010998">
    <property type="entry name" value="Integrase_recombinase_N"/>
</dbReference>
<feature type="non-terminal residue" evidence="5">
    <location>
        <position position="106"/>
    </location>
</feature>
<dbReference type="Gene3D" id="1.10.150.130">
    <property type="match status" value="1"/>
</dbReference>
<evidence type="ECO:0000256" key="1">
    <source>
        <dbReference type="ARBA" id="ARBA00022908"/>
    </source>
</evidence>
<evidence type="ECO:0000256" key="2">
    <source>
        <dbReference type="ARBA" id="ARBA00023125"/>
    </source>
</evidence>
<comment type="caution">
    <text evidence="5">The sequence shown here is derived from an EMBL/GenBank/DDBJ whole genome shotgun (WGS) entry which is preliminary data.</text>
</comment>
<dbReference type="SUPFAM" id="SSF56349">
    <property type="entry name" value="DNA breaking-rejoining enzymes"/>
    <property type="match status" value="1"/>
</dbReference>
<dbReference type="InterPro" id="IPR044068">
    <property type="entry name" value="CB"/>
</dbReference>
<keyword evidence="1" id="KW-0229">DNA integration</keyword>
<dbReference type="RefSeq" id="WP_244298280.1">
    <property type="nucleotide sequence ID" value="NZ_WBVP01000115.1"/>
</dbReference>
<dbReference type="GO" id="GO:0003677">
    <property type="term" value="F:DNA binding"/>
    <property type="evidence" value="ECO:0007669"/>
    <property type="project" value="UniProtKB-UniRule"/>
</dbReference>
<dbReference type="PROSITE" id="PS51900">
    <property type="entry name" value="CB"/>
    <property type="match status" value="1"/>
</dbReference>
<keyword evidence="2 3" id="KW-0238">DNA-binding</keyword>
<gene>
    <name evidence="5" type="ORF">F8B77_17390</name>
</gene>
<dbReference type="EMBL" id="WBVP01000115">
    <property type="protein sequence ID" value="KAB2822766.1"/>
    <property type="molecule type" value="Genomic_DNA"/>
</dbReference>
<name>A0A6N6RNA4_9GAMM</name>
<dbReference type="Pfam" id="PF02899">
    <property type="entry name" value="Phage_int_SAM_1"/>
    <property type="match status" value="1"/>
</dbReference>
<dbReference type="InterPro" id="IPR011010">
    <property type="entry name" value="DNA_brk_join_enz"/>
</dbReference>
<proteinExistence type="predicted"/>
<dbReference type="AlphaFoldDB" id="A0A6N6RNA4"/>
<accession>A0A6N6RNA4</accession>
<feature type="non-terminal residue" evidence="5">
    <location>
        <position position="1"/>
    </location>
</feature>
<protein>
    <submittedName>
        <fullName evidence="5">Integrase</fullName>
    </submittedName>
</protein>
<dbReference type="InterPro" id="IPR004107">
    <property type="entry name" value="Integrase_SAM-like_N"/>
</dbReference>
<evidence type="ECO:0000256" key="3">
    <source>
        <dbReference type="PROSITE-ProRule" id="PRU01248"/>
    </source>
</evidence>
<dbReference type="GO" id="GO:0015074">
    <property type="term" value="P:DNA integration"/>
    <property type="evidence" value="ECO:0007669"/>
    <property type="project" value="UniProtKB-KW"/>
</dbReference>
<reference evidence="5 6" key="1">
    <citation type="submission" date="2019-09" db="EMBL/GenBank/DDBJ databases">
        <title>Genome of Aliivibrio finisterrensis LMG 23869 (type strain).</title>
        <authorList>
            <person name="Bowman J.P."/>
        </authorList>
    </citation>
    <scope>NUCLEOTIDE SEQUENCE [LARGE SCALE GENOMIC DNA]</scope>
    <source>
        <strain evidence="5 6">LMG 23869</strain>
    </source>
</reference>
<feature type="domain" description="Core-binding (CB)" evidence="4">
    <location>
        <begin position="6"/>
        <end position="88"/>
    </location>
</feature>
<sequence>ATPLPVITSVTLTNFIQSKKLEGVTQLTLNQLEQRCNDFLGYLKELNTDKPTNSIAMHYRDRLLKRKLSSKTLKDYIAANRQFFNWCLAHELITVNPFAVVKTSSK</sequence>
<evidence type="ECO:0000313" key="6">
    <source>
        <dbReference type="Proteomes" id="UP000434870"/>
    </source>
</evidence>
<dbReference type="Proteomes" id="UP000434870">
    <property type="component" value="Unassembled WGS sequence"/>
</dbReference>